<dbReference type="InterPro" id="IPR032466">
    <property type="entry name" value="Metal_Hydrolase"/>
</dbReference>
<reference evidence="3" key="1">
    <citation type="submission" date="2018-06" db="EMBL/GenBank/DDBJ databases">
        <authorList>
            <person name="Zhirakovskaya E."/>
        </authorList>
    </citation>
    <scope>NUCLEOTIDE SEQUENCE</scope>
</reference>
<dbReference type="CDD" id="cd01310">
    <property type="entry name" value="TatD_DNAse"/>
    <property type="match status" value="1"/>
</dbReference>
<keyword evidence="1" id="KW-0479">Metal-binding</keyword>
<protein>
    <submittedName>
        <fullName evidence="3">Uncharacterized metal-dependent hydrolase YcfH</fullName>
    </submittedName>
</protein>
<dbReference type="PROSITE" id="PS01137">
    <property type="entry name" value="TATD_1"/>
    <property type="match status" value="1"/>
</dbReference>
<dbReference type="GO" id="GO:0005829">
    <property type="term" value="C:cytosol"/>
    <property type="evidence" value="ECO:0007669"/>
    <property type="project" value="TreeGrafter"/>
</dbReference>
<dbReference type="Pfam" id="PF01026">
    <property type="entry name" value="TatD_DNase"/>
    <property type="match status" value="1"/>
</dbReference>
<dbReference type="SUPFAM" id="SSF51556">
    <property type="entry name" value="Metallo-dependent hydrolases"/>
    <property type="match status" value="1"/>
</dbReference>
<dbReference type="GO" id="GO:0004536">
    <property type="term" value="F:DNA nuclease activity"/>
    <property type="evidence" value="ECO:0007669"/>
    <property type="project" value="InterPro"/>
</dbReference>
<dbReference type="EMBL" id="UOFD01000054">
    <property type="protein sequence ID" value="VAW52909.1"/>
    <property type="molecule type" value="Genomic_DNA"/>
</dbReference>
<gene>
    <name evidence="3" type="ORF">MNBD_GAMMA06-2153</name>
</gene>
<organism evidence="3">
    <name type="scientific">hydrothermal vent metagenome</name>
    <dbReference type="NCBI Taxonomy" id="652676"/>
    <lineage>
        <taxon>unclassified sequences</taxon>
        <taxon>metagenomes</taxon>
        <taxon>ecological metagenomes</taxon>
    </lineage>
</organism>
<dbReference type="InterPro" id="IPR018228">
    <property type="entry name" value="DNase_TatD-rel_CS"/>
</dbReference>
<dbReference type="GO" id="GO:0016788">
    <property type="term" value="F:hydrolase activity, acting on ester bonds"/>
    <property type="evidence" value="ECO:0007669"/>
    <property type="project" value="InterPro"/>
</dbReference>
<dbReference type="FunFam" id="3.20.20.140:FF:000005">
    <property type="entry name" value="TatD family hydrolase"/>
    <property type="match status" value="1"/>
</dbReference>
<dbReference type="NCBIfam" id="TIGR00010">
    <property type="entry name" value="YchF/TatD family DNA exonuclease"/>
    <property type="match status" value="1"/>
</dbReference>
<evidence type="ECO:0000256" key="2">
    <source>
        <dbReference type="ARBA" id="ARBA00022801"/>
    </source>
</evidence>
<proteinExistence type="predicted"/>
<dbReference type="GO" id="GO:0046872">
    <property type="term" value="F:metal ion binding"/>
    <property type="evidence" value="ECO:0007669"/>
    <property type="project" value="UniProtKB-KW"/>
</dbReference>
<dbReference type="PANTHER" id="PTHR46124:SF2">
    <property type="entry name" value="D-AMINOACYL-TRNA DEACYLASE"/>
    <property type="match status" value="1"/>
</dbReference>
<sequence>MFVDSHCHLDCIDLSDFDNNFDKLIQQTQQASVEHMLCVSISLKEYPSMLEKVQNYPFISVSAGLHPMADESDDFSIEYLTGLAKDKKVVAIGETGLDYYYHKDDPQWQQDRFRAHIQVANAVKKPLIIHTRDAGDDTLKILQQENAELCGGVIHCFTETQEFANKVLALGFMISISGIVTFRNADVLCKIVKTIPDDRLLIETDSPYLAPTPHRGKQNQPAFVLHVAEALAEIRHSTVEAIAEISRNNFYRLFKIKQ</sequence>
<dbReference type="InterPro" id="IPR015991">
    <property type="entry name" value="TatD/YcfH-like"/>
</dbReference>
<dbReference type="PROSITE" id="PS01090">
    <property type="entry name" value="TATD_2"/>
    <property type="match status" value="1"/>
</dbReference>
<dbReference type="PIRSF" id="PIRSF005902">
    <property type="entry name" value="DNase_TatD"/>
    <property type="match status" value="1"/>
</dbReference>
<dbReference type="PANTHER" id="PTHR46124">
    <property type="entry name" value="D-AMINOACYL-TRNA DEACYLASE"/>
    <property type="match status" value="1"/>
</dbReference>
<name>A0A3B0WUQ4_9ZZZZ</name>
<dbReference type="Gene3D" id="3.20.20.140">
    <property type="entry name" value="Metal-dependent hydrolases"/>
    <property type="match status" value="1"/>
</dbReference>
<accession>A0A3B0WUQ4</accession>
<dbReference type="AlphaFoldDB" id="A0A3B0WUQ4"/>
<keyword evidence="2 3" id="KW-0378">Hydrolase</keyword>
<dbReference type="InterPro" id="IPR001130">
    <property type="entry name" value="TatD-like"/>
</dbReference>
<evidence type="ECO:0000313" key="3">
    <source>
        <dbReference type="EMBL" id="VAW52909.1"/>
    </source>
</evidence>
<evidence type="ECO:0000256" key="1">
    <source>
        <dbReference type="ARBA" id="ARBA00022723"/>
    </source>
</evidence>